<proteinExistence type="predicted"/>
<organism evidence="1">
    <name type="scientific">Rhizophora mucronata</name>
    <name type="common">Asiatic mangrove</name>
    <dbReference type="NCBI Taxonomy" id="61149"/>
    <lineage>
        <taxon>Eukaryota</taxon>
        <taxon>Viridiplantae</taxon>
        <taxon>Streptophyta</taxon>
        <taxon>Embryophyta</taxon>
        <taxon>Tracheophyta</taxon>
        <taxon>Spermatophyta</taxon>
        <taxon>Magnoliopsida</taxon>
        <taxon>eudicotyledons</taxon>
        <taxon>Gunneridae</taxon>
        <taxon>Pentapetalae</taxon>
        <taxon>rosids</taxon>
        <taxon>fabids</taxon>
        <taxon>Malpighiales</taxon>
        <taxon>Rhizophoraceae</taxon>
        <taxon>Rhizophora</taxon>
    </lineage>
</organism>
<accession>A0A2P2N0Y0</accession>
<name>A0A2P2N0Y0_RHIMU</name>
<dbReference type="EMBL" id="GGEC01055649">
    <property type="protein sequence ID" value="MBX36133.1"/>
    <property type="molecule type" value="Transcribed_RNA"/>
</dbReference>
<reference evidence="1" key="1">
    <citation type="submission" date="2018-02" db="EMBL/GenBank/DDBJ databases">
        <title>Rhizophora mucronata_Transcriptome.</title>
        <authorList>
            <person name="Meera S.P."/>
            <person name="Sreeshan A."/>
            <person name="Augustine A."/>
        </authorList>
    </citation>
    <scope>NUCLEOTIDE SEQUENCE</scope>
    <source>
        <tissue evidence="1">Leaf</tissue>
    </source>
</reference>
<evidence type="ECO:0000313" key="1">
    <source>
        <dbReference type="EMBL" id="MBX36133.1"/>
    </source>
</evidence>
<sequence>MLLGLDANTIDDEVLDGCSGDYWKGWIFSLFWML</sequence>
<dbReference type="AlphaFoldDB" id="A0A2P2N0Y0"/>
<protein>
    <submittedName>
        <fullName evidence="1">Uncharacterized protein</fullName>
    </submittedName>
</protein>